<keyword evidence="3" id="KW-1185">Reference proteome</keyword>
<name>C1E2E0_MICCC</name>
<proteinExistence type="predicted"/>
<feature type="region of interest" description="Disordered" evidence="1">
    <location>
        <begin position="13"/>
        <end position="32"/>
    </location>
</feature>
<organism evidence="2 3">
    <name type="scientific">Micromonas commoda (strain RCC299 / NOUM17 / CCMP2709)</name>
    <name type="common">Picoplanktonic green alga</name>
    <dbReference type="NCBI Taxonomy" id="296587"/>
    <lineage>
        <taxon>Eukaryota</taxon>
        <taxon>Viridiplantae</taxon>
        <taxon>Chlorophyta</taxon>
        <taxon>Mamiellophyceae</taxon>
        <taxon>Mamiellales</taxon>
        <taxon>Mamiellaceae</taxon>
        <taxon>Micromonas</taxon>
    </lineage>
</organism>
<gene>
    <name evidence="2" type="ORF">MICPUN_105322</name>
</gene>
<dbReference type="OrthoDB" id="10540414at2759"/>
<evidence type="ECO:0000313" key="2">
    <source>
        <dbReference type="EMBL" id="ACO62324.1"/>
    </source>
</evidence>
<sequence length="336" mass="36177">MAIARAHLVSLAPHRSGARRGSPRSWGESGVLGARRVKTPRMRGLTLASLEESTVGYPVFEKMVGKWDDSVRYVHENMQETPRIQLSGTREVKITPQGTVKLRSSTTFPNGKVLELSFVGERVEEAFGLHDVVRFERVANEGEDEKPKGYYPIVILASEHPALDDQKSWDHVVVREVMADTGRVLLSETITLIPASTIGSDGDLVQTPFLEATHVAQEVKEDGSLGGVQLWRSTRTPDIQEEVAAMRMKDQETWTAMNVDSTAYRASPAKASSSRPTRLGAGIGKKGGAPSRTGTGGGPGGNNNAVPTQAGKPLSGGKGATVIRLDLEEDDAVLEG</sequence>
<dbReference type="InParanoid" id="C1E2E0"/>
<feature type="compositionally biased region" description="Acidic residues" evidence="1">
    <location>
        <begin position="327"/>
        <end position="336"/>
    </location>
</feature>
<dbReference type="Proteomes" id="UP000002009">
    <property type="component" value="Chromosome 3"/>
</dbReference>
<reference evidence="2 3" key="1">
    <citation type="journal article" date="2009" name="Science">
        <title>Green evolution and dynamic adaptations revealed by genomes of the marine picoeukaryotes Micromonas.</title>
        <authorList>
            <person name="Worden A.Z."/>
            <person name="Lee J.H."/>
            <person name="Mock T."/>
            <person name="Rouze P."/>
            <person name="Simmons M.P."/>
            <person name="Aerts A.L."/>
            <person name="Allen A.E."/>
            <person name="Cuvelier M.L."/>
            <person name="Derelle E."/>
            <person name="Everett M.V."/>
            <person name="Foulon E."/>
            <person name="Grimwood J."/>
            <person name="Gundlach H."/>
            <person name="Henrissat B."/>
            <person name="Napoli C."/>
            <person name="McDonald S.M."/>
            <person name="Parker M.S."/>
            <person name="Rombauts S."/>
            <person name="Salamov A."/>
            <person name="Von Dassow P."/>
            <person name="Badger J.H."/>
            <person name="Coutinho P.M."/>
            <person name="Demir E."/>
            <person name="Dubchak I."/>
            <person name="Gentemann C."/>
            <person name="Eikrem W."/>
            <person name="Gready J.E."/>
            <person name="John U."/>
            <person name="Lanier W."/>
            <person name="Lindquist E.A."/>
            <person name="Lucas S."/>
            <person name="Mayer K.F."/>
            <person name="Moreau H."/>
            <person name="Not F."/>
            <person name="Otillar R."/>
            <person name="Panaud O."/>
            <person name="Pangilinan J."/>
            <person name="Paulsen I."/>
            <person name="Piegu B."/>
            <person name="Poliakov A."/>
            <person name="Robbens S."/>
            <person name="Schmutz J."/>
            <person name="Toulza E."/>
            <person name="Wyss T."/>
            <person name="Zelensky A."/>
            <person name="Zhou K."/>
            <person name="Armbrust E.V."/>
            <person name="Bhattacharya D."/>
            <person name="Goodenough U.W."/>
            <person name="Van de Peer Y."/>
            <person name="Grigoriev I.V."/>
        </authorList>
    </citation>
    <scope>NUCLEOTIDE SEQUENCE [LARGE SCALE GENOMIC DNA]</scope>
    <source>
        <strain evidence="3">RCC299 / NOUM17</strain>
    </source>
</reference>
<dbReference type="GeneID" id="8242255"/>
<dbReference type="RefSeq" id="XP_002501066.1">
    <property type="nucleotide sequence ID" value="XM_002501020.1"/>
</dbReference>
<evidence type="ECO:0000256" key="1">
    <source>
        <dbReference type="SAM" id="MobiDB-lite"/>
    </source>
</evidence>
<evidence type="ECO:0000313" key="3">
    <source>
        <dbReference type="Proteomes" id="UP000002009"/>
    </source>
</evidence>
<dbReference type="KEGG" id="mis:MICPUN_105322"/>
<dbReference type="AlphaFoldDB" id="C1E2E0"/>
<feature type="compositionally biased region" description="Low complexity" evidence="1">
    <location>
        <begin position="265"/>
        <end position="276"/>
    </location>
</feature>
<dbReference type="EMBL" id="CP001324">
    <property type="protein sequence ID" value="ACO62324.1"/>
    <property type="molecule type" value="Genomic_DNA"/>
</dbReference>
<accession>C1E2E0</accession>
<protein>
    <submittedName>
        <fullName evidence="2">Uncharacterized protein</fullName>
    </submittedName>
</protein>
<feature type="region of interest" description="Disordered" evidence="1">
    <location>
        <begin position="265"/>
        <end position="336"/>
    </location>
</feature>